<feature type="region of interest" description="Disordered" evidence="11">
    <location>
        <begin position="359"/>
        <end position="379"/>
    </location>
</feature>
<dbReference type="PROSITE" id="PS50262">
    <property type="entry name" value="G_PROTEIN_RECEP_F1_2"/>
    <property type="match status" value="1"/>
</dbReference>
<feature type="transmembrane region" description="Helical" evidence="12">
    <location>
        <begin position="49"/>
        <end position="72"/>
    </location>
</feature>
<evidence type="ECO:0000256" key="9">
    <source>
        <dbReference type="ARBA" id="ARBA00023224"/>
    </source>
</evidence>
<dbReference type="GO" id="GO:0016020">
    <property type="term" value="C:membrane"/>
    <property type="evidence" value="ECO:0007669"/>
    <property type="project" value="UniProtKB-SubCell"/>
</dbReference>
<evidence type="ECO:0000256" key="4">
    <source>
        <dbReference type="ARBA" id="ARBA00023040"/>
    </source>
</evidence>
<evidence type="ECO:0000256" key="5">
    <source>
        <dbReference type="ARBA" id="ARBA00023136"/>
    </source>
</evidence>
<dbReference type="InterPro" id="IPR050125">
    <property type="entry name" value="GPCR_opsins"/>
</dbReference>
<dbReference type="InParanoid" id="A0A6P7NWI9"/>
<sequence length="379" mass="41440">MVVHVRGCNFSTTDSALPGTGSGSGAGAALLDPPLTQSPGGLSRTGHTVVAVFLGFILVAGVVNNLVALLVFAKFRSLWTPINLILLNISASDILVCVFGTPFSFAASVHGRWLIGEDGCKWYGFANSLFGIVSLVSLSLLSYERHHAVMHFSQVDVSDFRKARLCVAGSWFYSLLWTLPPFLGWSSYGPEGPGTTCSVQWHLRSLAGVSYVLCLFVFCLLLPLLLMVYSYGRILVAIRGVGKINLPAAQRREQHILLMVLSMVSGYMLCWMPYGVMALAATFGRAGLVSPVASVVPSVLAKFSTVINPVIYMLFNNQFYRCFVAFVKCADDPRSVQEEEQRTPRTQFSGLFPFSRQTSLSASQRQRNDSHTLVVNYNP</sequence>
<keyword evidence="5 12" id="KW-0472">Membrane</keyword>
<feature type="transmembrane region" description="Helical" evidence="12">
    <location>
        <begin position="84"/>
        <end position="105"/>
    </location>
</feature>
<evidence type="ECO:0000313" key="15">
    <source>
        <dbReference type="RefSeq" id="XP_029021899.1"/>
    </source>
</evidence>
<dbReference type="InterPro" id="IPR017452">
    <property type="entry name" value="GPCR_Rhodpsn_7TM"/>
</dbReference>
<evidence type="ECO:0000256" key="1">
    <source>
        <dbReference type="ARBA" id="ARBA00004141"/>
    </source>
</evidence>
<name>A0A6P7NWI9_BETSP</name>
<dbReference type="AlphaFoldDB" id="A0A6P7NWI9"/>
<dbReference type="Pfam" id="PF00001">
    <property type="entry name" value="7tm_1"/>
    <property type="match status" value="1"/>
</dbReference>
<dbReference type="PRINTS" id="PR00237">
    <property type="entry name" value="GPCRRHODOPSN"/>
</dbReference>
<organism evidence="14 15">
    <name type="scientific">Betta splendens</name>
    <name type="common">Siamese fighting fish</name>
    <dbReference type="NCBI Taxonomy" id="158456"/>
    <lineage>
        <taxon>Eukaryota</taxon>
        <taxon>Metazoa</taxon>
        <taxon>Chordata</taxon>
        <taxon>Craniata</taxon>
        <taxon>Vertebrata</taxon>
        <taxon>Euteleostomi</taxon>
        <taxon>Actinopterygii</taxon>
        <taxon>Neopterygii</taxon>
        <taxon>Teleostei</taxon>
        <taxon>Neoteleostei</taxon>
        <taxon>Acanthomorphata</taxon>
        <taxon>Anabantaria</taxon>
        <taxon>Anabantiformes</taxon>
        <taxon>Anabantoidei</taxon>
        <taxon>Osphronemidae</taxon>
        <taxon>Betta</taxon>
    </lineage>
</organism>
<accession>A0A6P7NWI9</accession>
<dbReference type="PRINTS" id="PR01244">
    <property type="entry name" value="PEROPSIN"/>
</dbReference>
<dbReference type="PANTHER" id="PTHR24240">
    <property type="entry name" value="OPSIN"/>
    <property type="match status" value="1"/>
</dbReference>
<gene>
    <name evidence="15" type="primary">tmtops3a</name>
</gene>
<protein>
    <submittedName>
        <fullName evidence="15">Teleost multiple tissue opsin 3a</fullName>
    </submittedName>
</protein>
<keyword evidence="6" id="KW-1015">Disulfide bond</keyword>
<evidence type="ECO:0000256" key="12">
    <source>
        <dbReference type="SAM" id="Phobius"/>
    </source>
</evidence>
<keyword evidence="8" id="KW-0325">Glycoprotein</keyword>
<evidence type="ECO:0000256" key="3">
    <source>
        <dbReference type="ARBA" id="ARBA00022989"/>
    </source>
</evidence>
<reference evidence="15" key="1">
    <citation type="submission" date="2025-08" db="UniProtKB">
        <authorList>
            <consortium name="RefSeq"/>
        </authorList>
    </citation>
    <scope>IDENTIFICATION</scope>
</reference>
<dbReference type="SUPFAM" id="SSF81321">
    <property type="entry name" value="Family A G protein-coupled receptor-like"/>
    <property type="match status" value="1"/>
</dbReference>
<dbReference type="KEGG" id="bspl:114865047"/>
<evidence type="ECO:0000313" key="14">
    <source>
        <dbReference type="Proteomes" id="UP000515150"/>
    </source>
</evidence>
<dbReference type="InterPro" id="IPR000276">
    <property type="entry name" value="GPCR_Rhodpsn"/>
</dbReference>
<keyword evidence="14" id="KW-1185">Reference proteome</keyword>
<keyword evidence="7 10" id="KW-0675">Receptor</keyword>
<keyword evidence="3 12" id="KW-1133">Transmembrane helix</keyword>
<dbReference type="GO" id="GO:0004930">
    <property type="term" value="F:G protein-coupled receptor activity"/>
    <property type="evidence" value="ECO:0007669"/>
    <property type="project" value="UniProtKB-KW"/>
</dbReference>
<dbReference type="PROSITE" id="PS00237">
    <property type="entry name" value="G_PROTEIN_RECEP_F1_1"/>
    <property type="match status" value="1"/>
</dbReference>
<feature type="transmembrane region" description="Helical" evidence="12">
    <location>
        <begin position="294"/>
        <end position="315"/>
    </location>
</feature>
<dbReference type="InterPro" id="IPR002962">
    <property type="entry name" value="Peropsin"/>
</dbReference>
<dbReference type="GO" id="GO:0007601">
    <property type="term" value="P:visual perception"/>
    <property type="evidence" value="ECO:0007669"/>
    <property type="project" value="InterPro"/>
</dbReference>
<dbReference type="FunFam" id="1.20.1070.10:FF:000197">
    <property type="entry name" value="Teleost multiple tissue opsin 2b"/>
    <property type="match status" value="1"/>
</dbReference>
<comment type="subcellular location">
    <subcellularLocation>
        <location evidence="1">Membrane</location>
        <topology evidence="1">Multi-pass membrane protein</topology>
    </subcellularLocation>
</comment>
<evidence type="ECO:0000256" key="2">
    <source>
        <dbReference type="ARBA" id="ARBA00022692"/>
    </source>
</evidence>
<feature type="transmembrane region" description="Helical" evidence="12">
    <location>
        <begin position="165"/>
        <end position="188"/>
    </location>
</feature>
<feature type="domain" description="G-protein coupled receptors family 1 profile" evidence="13">
    <location>
        <begin position="64"/>
        <end position="312"/>
    </location>
</feature>
<evidence type="ECO:0000256" key="10">
    <source>
        <dbReference type="RuleBase" id="RU000688"/>
    </source>
</evidence>
<feature type="transmembrane region" description="Helical" evidence="12">
    <location>
        <begin position="256"/>
        <end position="274"/>
    </location>
</feature>
<dbReference type="OrthoDB" id="2101615at2759"/>
<dbReference type="Gene3D" id="1.20.1070.10">
    <property type="entry name" value="Rhodopsin 7-helix transmembrane proteins"/>
    <property type="match status" value="1"/>
</dbReference>
<comment type="similarity">
    <text evidence="10">Belongs to the G-protein coupled receptor 1 family.</text>
</comment>
<feature type="transmembrane region" description="Helical" evidence="12">
    <location>
        <begin position="125"/>
        <end position="144"/>
    </location>
</feature>
<dbReference type="Proteomes" id="UP000515150">
    <property type="component" value="Chromosome 10"/>
</dbReference>
<keyword evidence="4 10" id="KW-0297">G-protein coupled receptor</keyword>
<evidence type="ECO:0000256" key="6">
    <source>
        <dbReference type="ARBA" id="ARBA00023157"/>
    </source>
</evidence>
<dbReference type="CTD" id="102031125"/>
<evidence type="ECO:0000256" key="8">
    <source>
        <dbReference type="ARBA" id="ARBA00023180"/>
    </source>
</evidence>
<keyword evidence="9 10" id="KW-0807">Transducer</keyword>
<keyword evidence="2 10" id="KW-0812">Transmembrane</keyword>
<evidence type="ECO:0000256" key="11">
    <source>
        <dbReference type="SAM" id="MobiDB-lite"/>
    </source>
</evidence>
<dbReference type="RefSeq" id="XP_029021899.1">
    <property type="nucleotide sequence ID" value="XM_029166066.3"/>
</dbReference>
<feature type="transmembrane region" description="Helical" evidence="12">
    <location>
        <begin position="208"/>
        <end position="229"/>
    </location>
</feature>
<dbReference type="GeneID" id="114865047"/>
<evidence type="ECO:0000259" key="13">
    <source>
        <dbReference type="PROSITE" id="PS50262"/>
    </source>
</evidence>
<proteinExistence type="inferred from homology"/>
<evidence type="ECO:0000256" key="7">
    <source>
        <dbReference type="ARBA" id="ARBA00023170"/>
    </source>
</evidence>